<dbReference type="EMBL" id="CAJOBR010003126">
    <property type="protein sequence ID" value="CAF4724487.1"/>
    <property type="molecule type" value="Genomic_DNA"/>
</dbReference>
<accession>A0A821JRU9</accession>
<evidence type="ECO:0000313" key="4">
    <source>
        <dbReference type="Proteomes" id="UP000663848"/>
    </source>
</evidence>
<evidence type="ECO:0000256" key="1">
    <source>
        <dbReference type="SAM" id="MobiDB-lite"/>
    </source>
</evidence>
<dbReference type="Proteomes" id="UP000663848">
    <property type="component" value="Unassembled WGS sequence"/>
</dbReference>
<feature type="compositionally biased region" description="Basic and acidic residues" evidence="1">
    <location>
        <begin position="398"/>
        <end position="425"/>
    </location>
</feature>
<proteinExistence type="predicted"/>
<dbReference type="Gene3D" id="3.30.420.10">
    <property type="entry name" value="Ribonuclease H-like superfamily/Ribonuclease H"/>
    <property type="match status" value="1"/>
</dbReference>
<evidence type="ECO:0000313" key="3">
    <source>
        <dbReference type="EMBL" id="CAF4724487.1"/>
    </source>
</evidence>
<dbReference type="InterPro" id="IPR036397">
    <property type="entry name" value="RNaseH_sf"/>
</dbReference>
<sequence>MSDKFVPYHLRDINNPPAHLGDKRKSNWIRTAQKAQKNYQNQQQYPAFTLPTSFYEIIYVNKFTTTETMQKLIDHVRHCHEFTFDTEGEKSNKQLALIQIQTIPQQLPCFVVLVELLHLPSFNPLIFVKIKQLFTLIFQSKNKLYSWGPLRKELYPAVNYELLEWPITSQIFDIQLGFSDWYTWALSHCEVCSPSLLQHNVINDVCSNTNINSSSKCTCHEASPYRPGEKWGLQDAFIYTCQLFIDKSMTISYWAKGLDPHHSTLSTITREKMLRYAIYDCFTTTYLARPVLSTWTFQKVKNINVVDLFQASSSSTSPSLFSLPHEHNTIINTNINPQILKNVIDNDLEFISEDSDDDITINQCRTIPVNNALYEQISDDDIDISIGQQQHQPSIESHSTHDRRTDERKRRRSNEPKIRRSDAARQRRNRKRNYIHRLHRYLHILVRRIYHRFTMSSIKDILRRHHIYYRHVKIVASSLIIGIKNSTLQQEFDQYLPVDLFDRNHYYHHRRHQHHYHRHQHHYHRHQHHHHRRYSHHHHREQ</sequence>
<protein>
    <submittedName>
        <fullName evidence="3">Uncharacterized protein</fullName>
    </submittedName>
</protein>
<feature type="region of interest" description="Disordered" evidence="1">
    <location>
        <begin position="388"/>
        <end position="431"/>
    </location>
</feature>
<evidence type="ECO:0000313" key="2">
    <source>
        <dbReference type="EMBL" id="CAF3535902.1"/>
    </source>
</evidence>
<feature type="region of interest" description="Disordered" evidence="1">
    <location>
        <begin position="510"/>
        <end position="542"/>
    </location>
</feature>
<reference evidence="3" key="1">
    <citation type="submission" date="2021-02" db="EMBL/GenBank/DDBJ databases">
        <authorList>
            <person name="Nowell W R."/>
        </authorList>
    </citation>
    <scope>NUCLEOTIDE SEQUENCE</scope>
</reference>
<dbReference type="Proteomes" id="UP000663872">
    <property type="component" value="Unassembled WGS sequence"/>
</dbReference>
<comment type="caution">
    <text evidence="3">The sequence shown here is derived from an EMBL/GenBank/DDBJ whole genome shotgun (WGS) entry which is preliminary data.</text>
</comment>
<gene>
    <name evidence="2" type="ORF">GRG538_LOCUS19513</name>
    <name evidence="3" type="ORF">QYT958_LOCUS19177</name>
</gene>
<name>A0A821JRU9_9BILA</name>
<dbReference type="AlphaFoldDB" id="A0A821JRU9"/>
<dbReference type="GO" id="GO:0003676">
    <property type="term" value="F:nucleic acid binding"/>
    <property type="evidence" value="ECO:0007669"/>
    <property type="project" value="InterPro"/>
</dbReference>
<organism evidence="3 4">
    <name type="scientific">Rotaria socialis</name>
    <dbReference type="NCBI Taxonomy" id="392032"/>
    <lineage>
        <taxon>Eukaryota</taxon>
        <taxon>Metazoa</taxon>
        <taxon>Spiralia</taxon>
        <taxon>Gnathifera</taxon>
        <taxon>Rotifera</taxon>
        <taxon>Eurotatoria</taxon>
        <taxon>Bdelloidea</taxon>
        <taxon>Philodinida</taxon>
        <taxon>Philodinidae</taxon>
        <taxon>Rotaria</taxon>
    </lineage>
</organism>
<dbReference type="EMBL" id="CAJNYT010003180">
    <property type="protein sequence ID" value="CAF3535902.1"/>
    <property type="molecule type" value="Genomic_DNA"/>
</dbReference>